<dbReference type="InterPro" id="IPR026960">
    <property type="entry name" value="RVT-Znf"/>
</dbReference>
<gene>
    <name evidence="2" type="ORF">EZV62_014686</name>
</gene>
<name>A0A5C7HSN8_9ROSI</name>
<protein>
    <recommendedName>
        <fullName evidence="1">Reverse transcriptase zinc-binding domain-containing protein</fullName>
    </recommendedName>
</protein>
<dbReference type="Pfam" id="PF13966">
    <property type="entry name" value="zf-RVT"/>
    <property type="match status" value="1"/>
</dbReference>
<sequence>MDSWLWHFDKKGTFFVRSAYKVAWNLQNTSEASSSSVSPSWWKRLWLLNLPCKVKIFLWKACREILPTKLLLFKRGIADSFDCNFCGDHAESVDHALWGCVRVKRNQILYGGGSGNNGSVWEKAVDFVNHVNNTSGVSFVNPLSSVVDRNLRWKASLASFFKLNVDAAVT</sequence>
<keyword evidence="3" id="KW-1185">Reference proteome</keyword>
<dbReference type="AlphaFoldDB" id="A0A5C7HSN8"/>
<comment type="caution">
    <text evidence="2">The sequence shown here is derived from an EMBL/GenBank/DDBJ whole genome shotgun (WGS) entry which is preliminary data.</text>
</comment>
<evidence type="ECO:0000313" key="2">
    <source>
        <dbReference type="EMBL" id="TXG60113.1"/>
    </source>
</evidence>
<dbReference type="EMBL" id="VAHF01000006">
    <property type="protein sequence ID" value="TXG60113.1"/>
    <property type="molecule type" value="Genomic_DNA"/>
</dbReference>
<evidence type="ECO:0000313" key="3">
    <source>
        <dbReference type="Proteomes" id="UP000323000"/>
    </source>
</evidence>
<dbReference type="Proteomes" id="UP000323000">
    <property type="component" value="Chromosome 6"/>
</dbReference>
<accession>A0A5C7HSN8</accession>
<organism evidence="2 3">
    <name type="scientific">Acer yangbiense</name>
    <dbReference type="NCBI Taxonomy" id="1000413"/>
    <lineage>
        <taxon>Eukaryota</taxon>
        <taxon>Viridiplantae</taxon>
        <taxon>Streptophyta</taxon>
        <taxon>Embryophyta</taxon>
        <taxon>Tracheophyta</taxon>
        <taxon>Spermatophyta</taxon>
        <taxon>Magnoliopsida</taxon>
        <taxon>eudicotyledons</taxon>
        <taxon>Gunneridae</taxon>
        <taxon>Pentapetalae</taxon>
        <taxon>rosids</taxon>
        <taxon>malvids</taxon>
        <taxon>Sapindales</taxon>
        <taxon>Sapindaceae</taxon>
        <taxon>Hippocastanoideae</taxon>
        <taxon>Acereae</taxon>
        <taxon>Acer</taxon>
    </lineage>
</organism>
<dbReference type="OrthoDB" id="1750577at2759"/>
<feature type="domain" description="Reverse transcriptase zinc-binding" evidence="1">
    <location>
        <begin position="14"/>
        <end position="101"/>
    </location>
</feature>
<proteinExistence type="predicted"/>
<evidence type="ECO:0000259" key="1">
    <source>
        <dbReference type="Pfam" id="PF13966"/>
    </source>
</evidence>
<reference evidence="3" key="1">
    <citation type="journal article" date="2019" name="Gigascience">
        <title>De novo genome assembly of the endangered Acer yangbiense, a plant species with extremely small populations endemic to Yunnan Province, China.</title>
        <authorList>
            <person name="Yang J."/>
            <person name="Wariss H.M."/>
            <person name="Tao L."/>
            <person name="Zhang R."/>
            <person name="Yun Q."/>
            <person name="Hollingsworth P."/>
            <person name="Dao Z."/>
            <person name="Luo G."/>
            <person name="Guo H."/>
            <person name="Ma Y."/>
            <person name="Sun W."/>
        </authorList>
    </citation>
    <scope>NUCLEOTIDE SEQUENCE [LARGE SCALE GENOMIC DNA]</scope>
    <source>
        <strain evidence="3">cv. Malutang</strain>
    </source>
</reference>